<proteinExistence type="predicted"/>
<accession>A0ABQ0JFZ7</accession>
<gene>
    <name evidence="1" type="ORF">JCM19239_3273</name>
</gene>
<organism evidence="1 2">
    <name type="scientific">Vibrio variabilis</name>
    <dbReference type="NCBI Taxonomy" id="990271"/>
    <lineage>
        <taxon>Bacteria</taxon>
        <taxon>Pseudomonadati</taxon>
        <taxon>Pseudomonadota</taxon>
        <taxon>Gammaproteobacteria</taxon>
        <taxon>Vibrionales</taxon>
        <taxon>Vibrionaceae</taxon>
        <taxon>Vibrio</taxon>
    </lineage>
</organism>
<evidence type="ECO:0008006" key="3">
    <source>
        <dbReference type="Google" id="ProtNLM"/>
    </source>
</evidence>
<reference evidence="2" key="1">
    <citation type="submission" date="2014-09" db="EMBL/GenBank/DDBJ databases">
        <title>Vibrio variabilis JCM 19239. (C206) whole genome shotgun sequence.</title>
        <authorList>
            <person name="Sawabe T."/>
            <person name="Meirelles P."/>
            <person name="Nakanishi M."/>
            <person name="Sayaka M."/>
            <person name="Hattori M."/>
            <person name="Ohkuma M."/>
        </authorList>
    </citation>
    <scope>NUCLEOTIDE SEQUENCE [LARGE SCALE GENOMIC DNA]</scope>
    <source>
        <strain evidence="2">JCM 19239</strain>
    </source>
</reference>
<protein>
    <recommendedName>
        <fullName evidence="3">MSHA biogenesis protein MshQ</fullName>
    </recommendedName>
</protein>
<name>A0ABQ0JFZ7_9VIBR</name>
<dbReference type="EMBL" id="BBMS01000032">
    <property type="protein sequence ID" value="GAL27669.1"/>
    <property type="molecule type" value="Genomic_DNA"/>
</dbReference>
<comment type="caution">
    <text evidence="1">The sequence shown here is derived from an EMBL/GenBank/DDBJ whole genome shotgun (WGS) entry which is preliminary data.</text>
</comment>
<dbReference type="Proteomes" id="UP000029223">
    <property type="component" value="Unassembled WGS sequence"/>
</dbReference>
<evidence type="ECO:0000313" key="1">
    <source>
        <dbReference type="EMBL" id="GAL27669.1"/>
    </source>
</evidence>
<evidence type="ECO:0000313" key="2">
    <source>
        <dbReference type="Proteomes" id="UP000029223"/>
    </source>
</evidence>
<keyword evidence="2" id="KW-1185">Reference proteome</keyword>
<reference evidence="2" key="2">
    <citation type="submission" date="2014-09" db="EMBL/GenBank/DDBJ databases">
        <authorList>
            <consortium name="NBRP consortium"/>
            <person name="Sawabe T."/>
            <person name="Meirelles P."/>
            <person name="Nakanishi M."/>
            <person name="Sayaka M."/>
            <person name="Hattori M."/>
            <person name="Ohkuma M."/>
        </authorList>
    </citation>
    <scope>NUCLEOTIDE SEQUENCE [LARGE SCALE GENOMIC DNA]</scope>
    <source>
        <strain evidence="2">JCM 19239</strain>
    </source>
</reference>
<sequence>MIWTVSTLKAMLGKDVFKALRKDVGLSVSEIRSAVSAVCPPVLEVGKTSVYGAPFSINDGSVDYIAELDTDTKHCNNRTVSFSGDDVNGEYDYTLNTSGNPANVRIKSIVPTVPGATYVLQVKYQKRATSSKDVGDLVVRVGGELQTVNVAGISPTEYDNWVVDGQRVVLPSNPSNVDSFDQSNLEKGFYKGRIIFKATRFYTPIHFRDNGTPDSYGVLLRGSDVDLKEQNPAFEWCSNFFKPNSKNLKACLEQENPEQSNLFSCNLQKATVAKQTVSDDDVSDIFAPKGALGPDNYYIVGMGGKLSLKLAGAGCQIHGKTLNLNEFTNTWPTQDFSGYPEQGTVKAVLKCLDDDGLVKRDVIALTKVEDEVNDASCRKTAIPCYEPISQ</sequence>